<evidence type="ECO:0000313" key="1">
    <source>
        <dbReference type="EMBL" id="KAJ9117376.1"/>
    </source>
</evidence>
<gene>
    <name evidence="1" type="ORF">QFC24_006470</name>
</gene>
<reference evidence="1" key="1">
    <citation type="submission" date="2023-04" db="EMBL/GenBank/DDBJ databases">
        <title>Draft Genome sequencing of Naganishia species isolated from polar environments using Oxford Nanopore Technology.</title>
        <authorList>
            <person name="Leo P."/>
            <person name="Venkateswaran K."/>
        </authorList>
    </citation>
    <scope>NUCLEOTIDE SEQUENCE</scope>
    <source>
        <strain evidence="1">DBVPG 5303</strain>
    </source>
</reference>
<name>A0ACC2X1U3_9TREE</name>
<dbReference type="Proteomes" id="UP001234202">
    <property type="component" value="Unassembled WGS sequence"/>
</dbReference>
<proteinExistence type="predicted"/>
<keyword evidence="2" id="KW-1185">Reference proteome</keyword>
<sequence>MADKHIFADHASLIDRSLRGIVASNPTLRLIPSLRVIYNPSHPRDEVSIICGGGGGHEPASSGFVGDGMLAASVSGDIFGSPSAKQVLGAVKSVPSDAGSILVVTNYTGDCLHFGLATQQARALGVKNIEMIMVTDDVAIPRSAGKLVGRRAIGGTTLVCKVLGAASKLPALQRPSFQQLVALGHAVNDSMCSIGASLGHSHVPGRTEHFTPTVDTVELGVGVHNEPGFFVLHPKPDAEELIHRMLDLILNESDTERSFVKYGSEDQIVLFVNNMGGMSPLEINAVVDEVLTQIGKRSLQRPMRIYSGAFVTTLNAPGVSITLMNVTKAAKQASETYPVTEDDILECLDAPHASFAWVSTVKSPKTLIGSTEELMDLQVDLELEEDIHSDIKVQPELLQKVLRGACESMSAAEPDLTKWDTIVGDGDCGETVKLGADAVINAVDNGLGQSGDVVATFNVLTHLIDDTCGGALGAIISIFLAGITAETRQSNGVAPDSVEFWSEVAGRALLSLQRATPARIGHRTMMDALIPFVETLQRTGDVEAAVNAAKEGAESTVPMTAKLGRATYVGAGRGKALPPDPGAMAVYFCVKGMLEALQS</sequence>
<comment type="caution">
    <text evidence="1">The sequence shown here is derived from an EMBL/GenBank/DDBJ whole genome shotgun (WGS) entry which is preliminary data.</text>
</comment>
<evidence type="ECO:0000313" key="2">
    <source>
        <dbReference type="Proteomes" id="UP001234202"/>
    </source>
</evidence>
<organism evidence="1 2">
    <name type="scientific">Naganishia onofrii</name>
    <dbReference type="NCBI Taxonomy" id="1851511"/>
    <lineage>
        <taxon>Eukaryota</taxon>
        <taxon>Fungi</taxon>
        <taxon>Dikarya</taxon>
        <taxon>Basidiomycota</taxon>
        <taxon>Agaricomycotina</taxon>
        <taxon>Tremellomycetes</taxon>
        <taxon>Filobasidiales</taxon>
        <taxon>Filobasidiaceae</taxon>
        <taxon>Naganishia</taxon>
    </lineage>
</organism>
<protein>
    <submittedName>
        <fullName evidence="1">Uncharacterized protein</fullName>
    </submittedName>
</protein>
<dbReference type="EMBL" id="JASBWV010000032">
    <property type="protein sequence ID" value="KAJ9117376.1"/>
    <property type="molecule type" value="Genomic_DNA"/>
</dbReference>
<accession>A0ACC2X1U3</accession>